<dbReference type="SUPFAM" id="SSF48452">
    <property type="entry name" value="TPR-like"/>
    <property type="match status" value="2"/>
</dbReference>
<feature type="DNA-binding region" description="OmpR/PhoB-type" evidence="2">
    <location>
        <begin position="8"/>
        <end position="106"/>
    </location>
</feature>
<reference evidence="4 5" key="1">
    <citation type="submission" date="2019-12" db="EMBL/GenBank/DDBJ databases">
        <title>Rhizobium genotypes associated with high levels of biological nitrogen fixation by grain legumes in a temperate-maritime cropping system.</title>
        <authorList>
            <person name="Maluk M."/>
            <person name="Francesc Ferrando Molina F."/>
            <person name="Lopez Del Egido L."/>
            <person name="Lafos M."/>
            <person name="Langarica-Fuentes A."/>
            <person name="Gebre Yohannes G."/>
            <person name="Young M.W."/>
            <person name="Martin P."/>
            <person name="Gantlett R."/>
            <person name="Kenicer G."/>
            <person name="Hawes C."/>
            <person name="Begg G.S."/>
            <person name="Quilliam R.S."/>
            <person name="Squire G.R."/>
            <person name="Poole P.S."/>
            <person name="Young P.W."/>
            <person name="Iannetta P.M."/>
            <person name="James E.K."/>
        </authorList>
    </citation>
    <scope>NUCLEOTIDE SEQUENCE [LARGE SCALE GENOMIC DNA]</scope>
    <source>
        <strain evidence="4 5">JHI1118</strain>
    </source>
</reference>
<evidence type="ECO:0000259" key="3">
    <source>
        <dbReference type="PROSITE" id="PS51755"/>
    </source>
</evidence>
<protein>
    <submittedName>
        <fullName evidence="4">Transcriptional regulator</fullName>
    </submittedName>
</protein>
<gene>
    <name evidence="4" type="ORF">GR212_35220</name>
</gene>
<dbReference type="Pfam" id="PF25872">
    <property type="entry name" value="HTH_77"/>
    <property type="match status" value="1"/>
</dbReference>
<dbReference type="Pfam" id="PF00931">
    <property type="entry name" value="NB-ARC"/>
    <property type="match status" value="1"/>
</dbReference>
<dbReference type="InterPro" id="IPR011990">
    <property type="entry name" value="TPR-like_helical_dom_sf"/>
</dbReference>
<dbReference type="GO" id="GO:0000160">
    <property type="term" value="P:phosphorelay signal transduction system"/>
    <property type="evidence" value="ECO:0007669"/>
    <property type="project" value="InterPro"/>
</dbReference>
<dbReference type="InterPro" id="IPR001867">
    <property type="entry name" value="OmpR/PhoB-type_DNA-bd"/>
</dbReference>
<dbReference type="RefSeq" id="WP_163994461.1">
    <property type="nucleotide sequence ID" value="NZ_WUEY01000039.1"/>
</dbReference>
<comment type="caution">
    <text evidence="4">The sequence shown here is derived from an EMBL/GenBank/DDBJ whole genome shotgun (WGS) entry which is preliminary data.</text>
</comment>
<dbReference type="Pfam" id="PF00486">
    <property type="entry name" value="Trans_reg_C"/>
    <property type="match status" value="1"/>
</dbReference>
<dbReference type="PANTHER" id="PTHR47691:SF3">
    <property type="entry name" value="HTH-TYPE TRANSCRIPTIONAL REGULATOR RV0890C-RELATED"/>
    <property type="match status" value="1"/>
</dbReference>
<dbReference type="InterPro" id="IPR002182">
    <property type="entry name" value="NB-ARC"/>
</dbReference>
<evidence type="ECO:0000313" key="5">
    <source>
        <dbReference type="Proteomes" id="UP000483035"/>
    </source>
</evidence>
<dbReference type="InterPro" id="IPR058852">
    <property type="entry name" value="HTH_77"/>
</dbReference>
<dbReference type="EMBL" id="WUEY01000039">
    <property type="protein sequence ID" value="NEI74795.1"/>
    <property type="molecule type" value="Genomic_DNA"/>
</dbReference>
<dbReference type="SUPFAM" id="SSF46894">
    <property type="entry name" value="C-terminal effector domain of the bipartite response regulators"/>
    <property type="match status" value="1"/>
</dbReference>
<keyword evidence="1 2" id="KW-0238">DNA-binding</keyword>
<dbReference type="InterPro" id="IPR027417">
    <property type="entry name" value="P-loop_NTPase"/>
</dbReference>
<dbReference type="Gene3D" id="3.40.50.300">
    <property type="entry name" value="P-loop containing nucleotide triphosphate hydrolases"/>
    <property type="match status" value="1"/>
</dbReference>
<dbReference type="PRINTS" id="PR00364">
    <property type="entry name" value="DISEASERSIST"/>
</dbReference>
<sequence length="952" mass="104005">MTKDADLRKIITFGRFKLISSERLLLKDNSPVRLGDRALDALILLASNPNKRFSNKDLMDFIWPDVSVDGGSLRFQITKLRQALNDGQEGARFISNEPGRGYRFVAPVSVSHEKDGGRAASDSSTSTTPFLPTRLGRMIGRANDFIEVSSALTASHFVSIVGPGGVGKTTVAISVAHELVGFFPSSVLFVDLGMLSDEALVATSVASMLGIMVQSNDPTPSIIAHLKERKMLLVLDCCEHVIDSAAALAEQIFLSAPEVYILATSREPLRVKGENVYRIEPLAVPPEDGELTSEEALSFPAAQLFVERATATGARIEFTERNLRLIRSICRRLDGVALAIELAAGRVEAYGLEQIDALLDQRLARLWLGKRTASPRQKTLQATLNWSFELLSTPEKMVLRRLAIFVGPFTLEAAAAVVSSETVGDGAVLNAIDSLVAKSMVATRLVGTGMNYRLLDATRYYVLEKNFDDPELPALSTRYATYYRQWCSRVIDKWQFASAAIERITILSMLANVRAALEWCFGNDGDPAIGIELASSAATVFLAMSLLPECHRWSEQALRAIDEGSRGGKEEMHLKRALGQSLMFTKGNTEAAHVALQAGLNIAESSGDQLDQIKLVGSLFSFHLRTGDFKTALEYATRNSMVGKAVNDPTAIASGHSLCGISLHLMGDLHAAREELESAMLQGSHAKLKSTIYFGFDHINWAGGALARTLWLQGYPDQALSLARKTVLDATRMEHPITLSFVLNWAISVFLWAGDLTNAEEHISWMTDHANSHSLAPYLDLSRGFRGELALKQGDEDRGIQALQDSLKGLQAARYEVMTSGLRISLAEGLVAAGRASEAAALIDDAIRLVKERGDLTYLPEALRVRGRIRRLLSGSTEAVAESDFIRSLELTRLQGSRAWELRAATDLASLRLDQEQVGAARDILGPVFCQFDEGFDSTDVKNAANLLRRLA</sequence>
<dbReference type="InterPro" id="IPR036388">
    <property type="entry name" value="WH-like_DNA-bd_sf"/>
</dbReference>
<dbReference type="CDD" id="cd00383">
    <property type="entry name" value="trans_reg_C"/>
    <property type="match status" value="1"/>
</dbReference>
<dbReference type="PANTHER" id="PTHR47691">
    <property type="entry name" value="REGULATOR-RELATED"/>
    <property type="match status" value="1"/>
</dbReference>
<dbReference type="AlphaFoldDB" id="A0A6L9UFP2"/>
<dbReference type="SUPFAM" id="SSF52540">
    <property type="entry name" value="P-loop containing nucleoside triphosphate hydrolases"/>
    <property type="match status" value="1"/>
</dbReference>
<dbReference type="Gene3D" id="1.10.10.10">
    <property type="entry name" value="Winged helix-like DNA-binding domain superfamily/Winged helix DNA-binding domain"/>
    <property type="match status" value="1"/>
</dbReference>
<dbReference type="InterPro" id="IPR016032">
    <property type="entry name" value="Sig_transdc_resp-reg_C-effctor"/>
</dbReference>
<evidence type="ECO:0000313" key="4">
    <source>
        <dbReference type="EMBL" id="NEI74795.1"/>
    </source>
</evidence>
<dbReference type="Proteomes" id="UP000483035">
    <property type="component" value="Unassembled WGS sequence"/>
</dbReference>
<evidence type="ECO:0000256" key="2">
    <source>
        <dbReference type="PROSITE-ProRule" id="PRU01091"/>
    </source>
</evidence>
<feature type="domain" description="OmpR/PhoB-type" evidence="3">
    <location>
        <begin position="8"/>
        <end position="106"/>
    </location>
</feature>
<dbReference type="SMART" id="SM00862">
    <property type="entry name" value="Trans_reg_C"/>
    <property type="match status" value="1"/>
</dbReference>
<accession>A0A6L9UFP2</accession>
<proteinExistence type="predicted"/>
<name>A0A6L9UFP2_9HYPH</name>
<dbReference type="GO" id="GO:0003677">
    <property type="term" value="F:DNA binding"/>
    <property type="evidence" value="ECO:0007669"/>
    <property type="project" value="UniProtKB-UniRule"/>
</dbReference>
<dbReference type="GO" id="GO:0006355">
    <property type="term" value="P:regulation of DNA-templated transcription"/>
    <property type="evidence" value="ECO:0007669"/>
    <property type="project" value="InterPro"/>
</dbReference>
<dbReference type="Gene3D" id="1.25.40.10">
    <property type="entry name" value="Tetratricopeptide repeat domain"/>
    <property type="match status" value="2"/>
</dbReference>
<organism evidence="4 5">
    <name type="scientific">Rhizobium lusitanum</name>
    <dbReference type="NCBI Taxonomy" id="293958"/>
    <lineage>
        <taxon>Bacteria</taxon>
        <taxon>Pseudomonadati</taxon>
        <taxon>Pseudomonadota</taxon>
        <taxon>Alphaproteobacteria</taxon>
        <taxon>Hyphomicrobiales</taxon>
        <taxon>Rhizobiaceae</taxon>
        <taxon>Rhizobium/Agrobacterium group</taxon>
        <taxon>Rhizobium</taxon>
    </lineage>
</organism>
<dbReference type="GO" id="GO:0043531">
    <property type="term" value="F:ADP binding"/>
    <property type="evidence" value="ECO:0007669"/>
    <property type="project" value="InterPro"/>
</dbReference>
<evidence type="ECO:0000256" key="1">
    <source>
        <dbReference type="ARBA" id="ARBA00023125"/>
    </source>
</evidence>
<dbReference type="PROSITE" id="PS51755">
    <property type="entry name" value="OMPR_PHOB"/>
    <property type="match status" value="1"/>
</dbReference>